<protein>
    <submittedName>
        <fullName evidence="4">CsbD family protein</fullName>
    </submittedName>
</protein>
<proteinExistence type="inferred from homology"/>
<dbReference type="InterPro" id="IPR036629">
    <property type="entry name" value="YjbJ_sf"/>
</dbReference>
<dbReference type="InterPro" id="IPR008462">
    <property type="entry name" value="CsbD"/>
</dbReference>
<dbReference type="AlphaFoldDB" id="A0A1U7I354"/>
<dbReference type="STRING" id="454136.NIES2119_30800"/>
<evidence type="ECO:0000313" key="4">
    <source>
        <dbReference type="EMBL" id="OKH30552.1"/>
    </source>
</evidence>
<accession>A0A1U7I354</accession>
<feature type="domain" description="CsbD-like" evidence="3">
    <location>
        <begin position="5"/>
        <end position="57"/>
    </location>
</feature>
<organism evidence="4 5">
    <name type="scientific">[Phormidium ambiguum] IAM M-71</name>
    <dbReference type="NCBI Taxonomy" id="454136"/>
    <lineage>
        <taxon>Bacteria</taxon>
        <taxon>Bacillati</taxon>
        <taxon>Cyanobacteriota</taxon>
        <taxon>Cyanophyceae</taxon>
        <taxon>Oscillatoriophycideae</taxon>
        <taxon>Aerosakkonematales</taxon>
        <taxon>Aerosakkonemataceae</taxon>
        <taxon>Floridanema</taxon>
    </lineage>
</organism>
<dbReference type="OrthoDB" id="465089at2"/>
<evidence type="ECO:0000259" key="3">
    <source>
        <dbReference type="Pfam" id="PF05532"/>
    </source>
</evidence>
<dbReference type="SUPFAM" id="SSF69047">
    <property type="entry name" value="Hypothetical protein YjbJ"/>
    <property type="match status" value="1"/>
</dbReference>
<gene>
    <name evidence="4" type="ORF">NIES2119_30800</name>
</gene>
<feature type="compositionally biased region" description="Basic and acidic residues" evidence="2">
    <location>
        <begin position="27"/>
        <end position="41"/>
    </location>
</feature>
<reference evidence="4 5" key="1">
    <citation type="submission" date="2016-11" db="EMBL/GenBank/DDBJ databases">
        <title>Draft Genome Sequences of Nine Cyanobacterial Strains from Diverse Habitats.</title>
        <authorList>
            <person name="Zhu T."/>
            <person name="Hou S."/>
            <person name="Lu X."/>
            <person name="Hess W.R."/>
        </authorList>
    </citation>
    <scope>NUCLEOTIDE SEQUENCE [LARGE SCALE GENOMIC DNA]</scope>
    <source>
        <strain evidence="4 5">IAM M-71</strain>
    </source>
</reference>
<sequence>MSLQDRAKAMAKNIEGKIQETVGDLTGDNKQKAEGKAKQMEAKVMNTVEDVKDRAKKLID</sequence>
<dbReference type="Pfam" id="PF05532">
    <property type="entry name" value="CsbD"/>
    <property type="match status" value="1"/>
</dbReference>
<comment type="similarity">
    <text evidence="1">Belongs to the UPF0337 (CsbD) family.</text>
</comment>
<evidence type="ECO:0000313" key="5">
    <source>
        <dbReference type="Proteomes" id="UP000185860"/>
    </source>
</evidence>
<feature type="region of interest" description="Disordered" evidence="2">
    <location>
        <begin position="22"/>
        <end position="41"/>
    </location>
</feature>
<name>A0A1U7I354_9CYAN</name>
<comment type="caution">
    <text evidence="4">The sequence shown here is derived from an EMBL/GenBank/DDBJ whole genome shotgun (WGS) entry which is preliminary data.</text>
</comment>
<dbReference type="Proteomes" id="UP000185860">
    <property type="component" value="Unassembled WGS sequence"/>
</dbReference>
<evidence type="ECO:0000256" key="1">
    <source>
        <dbReference type="ARBA" id="ARBA00009129"/>
    </source>
</evidence>
<dbReference type="RefSeq" id="WP_073597308.1">
    <property type="nucleotide sequence ID" value="NZ_MRCE01000063.1"/>
</dbReference>
<evidence type="ECO:0000256" key="2">
    <source>
        <dbReference type="SAM" id="MobiDB-lite"/>
    </source>
</evidence>
<dbReference type="Gene3D" id="1.10.1470.10">
    <property type="entry name" value="YjbJ"/>
    <property type="match status" value="1"/>
</dbReference>
<dbReference type="EMBL" id="MRCE01000063">
    <property type="protein sequence ID" value="OKH30552.1"/>
    <property type="molecule type" value="Genomic_DNA"/>
</dbReference>